<dbReference type="Gene3D" id="2.140.10.30">
    <property type="entry name" value="Dipeptidylpeptidase IV, N-terminal domain"/>
    <property type="match status" value="1"/>
</dbReference>
<dbReference type="Gene3D" id="3.40.50.1820">
    <property type="entry name" value="alpha/beta hydrolase"/>
    <property type="match status" value="1"/>
</dbReference>
<accession>A0A919V6Q8</accession>
<proteinExistence type="predicted"/>
<sequence length="704" mass="75703">MSVFSLPGQLARTKRFTLGVPRRLTVFPDGRTVFFLRSTAGDDPISRLWSFDCATGAETLLVDPAELNPAELDRADVDRAEAGGRPPAEEAARRRRAGEMSSGIVDFAADAACETLAFALEGRLWTVRPATGEVRPLDTPGPVVAPRPDPAGRRVAYVCRGALRVQDLGGADRAVAEPDGDEVVFGLPEHVAAEEMGRDRGYWWAPDGRALLVARVDNSPVQRWYISDPADPAAPPAAFRYPVVGTANADVSLWIAGLDGPPIPVAWDSGRFEYLTAAGWDASGPYAAVQSRDQRRFQVLGVDAATGAAEVLHEQYDDDWVRLVPGLPARTAAGTLLTSADLDDTRRLLVAGRPVTPPGLQLEEVVAVDGERVLFTASGEPTEIHLWEYGQDRGVRRLSTEPGVHGGTAAGGTTVTVSATLTGPGVVTVRAADGRSARIASRAERPVLEPDMRLLTLGPRELRAALFLPSWHRPGDGPLPVLMDPYGGPALRKVLAARTWWTYASQWFAEEGFAVLAVDGRGTPGRGPAWEMELRHDLAGPVLEDQVDGLAAAAERFPALDVSRVGIRGWSFGGFLALTAVLRRPDVFHAAVAGAPVTDQRMYDTHFRERHLGHPAEHPEAYDRCSPIREAAALTRPLLLVHGLADDNVVAAHTLRMSAALLAAGRPHEVLPLPGANHLVVQESLLLHELHFLRRALGLQGPKA</sequence>
<evidence type="ECO:0000259" key="3">
    <source>
        <dbReference type="Pfam" id="PF00930"/>
    </source>
</evidence>
<gene>
    <name evidence="4" type="ORF">Ssi02_45660</name>
</gene>
<dbReference type="EMBL" id="BOOW01000029">
    <property type="protein sequence ID" value="GII94335.1"/>
    <property type="molecule type" value="Genomic_DNA"/>
</dbReference>
<dbReference type="InterPro" id="IPR002469">
    <property type="entry name" value="Peptidase_S9B_N"/>
</dbReference>
<evidence type="ECO:0000313" key="5">
    <source>
        <dbReference type="Proteomes" id="UP000606172"/>
    </source>
</evidence>
<feature type="domain" description="Dipeptidylpeptidase IV N-terminal" evidence="3">
    <location>
        <begin position="121"/>
        <end position="388"/>
    </location>
</feature>
<evidence type="ECO:0000256" key="1">
    <source>
        <dbReference type="SAM" id="MobiDB-lite"/>
    </source>
</evidence>
<dbReference type="GO" id="GO:0006508">
    <property type="term" value="P:proteolysis"/>
    <property type="evidence" value="ECO:0007669"/>
    <property type="project" value="InterPro"/>
</dbReference>
<dbReference type="SUPFAM" id="SSF53474">
    <property type="entry name" value="alpha/beta-Hydrolases"/>
    <property type="match status" value="1"/>
</dbReference>
<reference evidence="4" key="1">
    <citation type="submission" date="2021-01" db="EMBL/GenBank/DDBJ databases">
        <title>Whole genome shotgun sequence of Sinosporangium siamense NBRC 109515.</title>
        <authorList>
            <person name="Komaki H."/>
            <person name="Tamura T."/>
        </authorList>
    </citation>
    <scope>NUCLEOTIDE SEQUENCE</scope>
    <source>
        <strain evidence="4">NBRC 109515</strain>
    </source>
</reference>
<feature type="compositionally biased region" description="Basic and acidic residues" evidence="1">
    <location>
        <begin position="76"/>
        <end position="92"/>
    </location>
</feature>
<evidence type="ECO:0000313" key="4">
    <source>
        <dbReference type="EMBL" id="GII94335.1"/>
    </source>
</evidence>
<dbReference type="GO" id="GO:0008236">
    <property type="term" value="F:serine-type peptidase activity"/>
    <property type="evidence" value="ECO:0007669"/>
    <property type="project" value="InterPro"/>
</dbReference>
<feature type="domain" description="Peptidase S9 prolyl oligopeptidase catalytic" evidence="2">
    <location>
        <begin position="505"/>
        <end position="698"/>
    </location>
</feature>
<dbReference type="AlphaFoldDB" id="A0A919V6Q8"/>
<feature type="region of interest" description="Disordered" evidence="1">
    <location>
        <begin position="76"/>
        <end position="96"/>
    </location>
</feature>
<dbReference type="RefSeq" id="WP_204028706.1">
    <property type="nucleotide sequence ID" value="NZ_BOOW01000029.1"/>
</dbReference>
<dbReference type="PANTHER" id="PTHR11731:SF193">
    <property type="entry name" value="DIPEPTIDYL PEPTIDASE 9"/>
    <property type="match status" value="1"/>
</dbReference>
<dbReference type="PANTHER" id="PTHR11731">
    <property type="entry name" value="PROTEASE FAMILY S9B,C DIPEPTIDYL-PEPTIDASE IV-RELATED"/>
    <property type="match status" value="1"/>
</dbReference>
<dbReference type="Pfam" id="PF00930">
    <property type="entry name" value="DPPIV_N"/>
    <property type="match status" value="1"/>
</dbReference>
<comment type="caution">
    <text evidence="4">The sequence shown here is derived from an EMBL/GenBank/DDBJ whole genome shotgun (WGS) entry which is preliminary data.</text>
</comment>
<dbReference type="InterPro" id="IPR050278">
    <property type="entry name" value="Serine_Prot_S9B/DPPIV"/>
</dbReference>
<dbReference type="Pfam" id="PF00326">
    <property type="entry name" value="Peptidase_S9"/>
    <property type="match status" value="1"/>
</dbReference>
<dbReference type="SUPFAM" id="SSF82171">
    <property type="entry name" value="DPP6 N-terminal domain-like"/>
    <property type="match status" value="1"/>
</dbReference>
<evidence type="ECO:0000259" key="2">
    <source>
        <dbReference type="Pfam" id="PF00326"/>
    </source>
</evidence>
<dbReference type="GO" id="GO:0008239">
    <property type="term" value="F:dipeptidyl-peptidase activity"/>
    <property type="evidence" value="ECO:0007669"/>
    <property type="project" value="TreeGrafter"/>
</dbReference>
<organism evidence="4 5">
    <name type="scientific">Sinosporangium siamense</name>
    <dbReference type="NCBI Taxonomy" id="1367973"/>
    <lineage>
        <taxon>Bacteria</taxon>
        <taxon>Bacillati</taxon>
        <taxon>Actinomycetota</taxon>
        <taxon>Actinomycetes</taxon>
        <taxon>Streptosporangiales</taxon>
        <taxon>Streptosporangiaceae</taxon>
        <taxon>Sinosporangium</taxon>
    </lineage>
</organism>
<dbReference type="Proteomes" id="UP000606172">
    <property type="component" value="Unassembled WGS sequence"/>
</dbReference>
<dbReference type="InterPro" id="IPR029058">
    <property type="entry name" value="AB_hydrolase_fold"/>
</dbReference>
<keyword evidence="5" id="KW-1185">Reference proteome</keyword>
<protein>
    <submittedName>
        <fullName evidence="4">Peptidase</fullName>
    </submittedName>
</protein>
<name>A0A919V6Q8_9ACTN</name>
<dbReference type="InterPro" id="IPR001375">
    <property type="entry name" value="Peptidase_S9_cat"/>
</dbReference>